<dbReference type="AlphaFoldDB" id="A0A420BIM7"/>
<feature type="transmembrane region" description="Helical" evidence="1">
    <location>
        <begin position="23"/>
        <end position="42"/>
    </location>
</feature>
<dbReference type="InterPro" id="IPR050879">
    <property type="entry name" value="Acyltransferase_3"/>
</dbReference>
<reference evidence="3 4" key="1">
    <citation type="submission" date="2018-09" db="EMBL/GenBank/DDBJ databases">
        <title>Genomic Encyclopedia of Type Strains, Phase III (KMG-III): the genomes of soil and plant-associated and newly described type strains.</title>
        <authorList>
            <person name="Whitman W."/>
        </authorList>
    </citation>
    <scope>NUCLEOTIDE SEQUENCE [LARGE SCALE GENOMIC DNA]</scope>
    <source>
        <strain evidence="3 4">CECT 7938</strain>
    </source>
</reference>
<dbReference type="RefSeq" id="WP_120258208.1">
    <property type="nucleotide sequence ID" value="NZ_RAPY01000001.1"/>
</dbReference>
<evidence type="ECO:0000256" key="1">
    <source>
        <dbReference type="SAM" id="Phobius"/>
    </source>
</evidence>
<keyword evidence="1" id="KW-0812">Transmembrane</keyword>
<feature type="transmembrane region" description="Helical" evidence="1">
    <location>
        <begin position="244"/>
        <end position="262"/>
    </location>
</feature>
<keyword evidence="4" id="KW-1185">Reference proteome</keyword>
<accession>A0A420BIM7</accession>
<name>A0A420BIM7_SPHD1</name>
<feature type="transmembrane region" description="Helical" evidence="1">
    <location>
        <begin position="309"/>
        <end position="327"/>
    </location>
</feature>
<feature type="transmembrane region" description="Helical" evidence="1">
    <location>
        <begin position="339"/>
        <end position="357"/>
    </location>
</feature>
<evidence type="ECO:0000259" key="2">
    <source>
        <dbReference type="Pfam" id="PF01757"/>
    </source>
</evidence>
<gene>
    <name evidence="3" type="ORF">DFQ12_1415</name>
</gene>
<feature type="transmembrane region" description="Helical" evidence="1">
    <location>
        <begin position="219"/>
        <end position="237"/>
    </location>
</feature>
<dbReference type="PANTHER" id="PTHR23028:SF134">
    <property type="entry name" value="PUTATIVE (AFU_ORTHOLOGUE AFUA_4G08520)-RELATED"/>
    <property type="match status" value="1"/>
</dbReference>
<feature type="domain" description="Acyltransferase 3" evidence="2">
    <location>
        <begin position="21"/>
        <end position="355"/>
    </location>
</feature>
<keyword evidence="1" id="KW-1133">Transmembrane helix</keyword>
<dbReference type="EMBL" id="RAPY01000001">
    <property type="protein sequence ID" value="RKE56550.1"/>
    <property type="molecule type" value="Genomic_DNA"/>
</dbReference>
<feature type="transmembrane region" description="Helical" evidence="1">
    <location>
        <begin position="92"/>
        <end position="109"/>
    </location>
</feature>
<proteinExistence type="predicted"/>
<dbReference type="Pfam" id="PF01757">
    <property type="entry name" value="Acyl_transf_3"/>
    <property type="match status" value="1"/>
</dbReference>
<dbReference type="Proteomes" id="UP000286246">
    <property type="component" value="Unassembled WGS sequence"/>
</dbReference>
<sequence>MPDTRVSTSAYADTKPHYNVLDGLRGVAAITVVCFHIFEAFATSHLDQRINHGYLAVDFFFMLSGFVVGYAYDDRWGTMTTMDFIKRRVIRLHPMVIMGAIIGAVLFYFQGCSVWDVSKVTVSALLLATVLNALLIPALPGHEVRGLGEMFPLNGPSWSLFFEYIGNILYVLIIRKFSTKALGGLVVAAGCGLAIFAIWGPLGDICAGFSLTGTEFTAGSLRLLFSFTAGLFLSRVFKPFRIKGVFWICSIILVSLLAIPRIGGAEHLWMNGLYDTLCCVLVFPLLVVLGASGKGSSFTNKLSKFLGDISYPLYMVHYPFIYLYYAWVKNENLSFEQSLPGAAAVVVGSIVLAYSCLKLYDIPVRKYLTQRFLKSKGKNSN</sequence>
<feature type="transmembrane region" description="Helical" evidence="1">
    <location>
        <begin position="268"/>
        <end position="289"/>
    </location>
</feature>
<dbReference type="OrthoDB" id="9796461at2"/>
<comment type="caution">
    <text evidence="3">The sequence shown here is derived from an EMBL/GenBank/DDBJ whole genome shotgun (WGS) entry which is preliminary data.</text>
</comment>
<feature type="transmembrane region" description="Helical" evidence="1">
    <location>
        <begin position="54"/>
        <end position="72"/>
    </location>
</feature>
<evidence type="ECO:0000313" key="4">
    <source>
        <dbReference type="Proteomes" id="UP000286246"/>
    </source>
</evidence>
<organism evidence="3 4">
    <name type="scientific">Sphingobacterium detergens</name>
    <dbReference type="NCBI Taxonomy" id="1145106"/>
    <lineage>
        <taxon>Bacteria</taxon>
        <taxon>Pseudomonadati</taxon>
        <taxon>Bacteroidota</taxon>
        <taxon>Sphingobacteriia</taxon>
        <taxon>Sphingobacteriales</taxon>
        <taxon>Sphingobacteriaceae</taxon>
        <taxon>Sphingobacterium</taxon>
    </lineage>
</organism>
<protein>
    <submittedName>
        <fullName evidence="3">Peptidoglycan/LPS O-acetylase OafA/YrhL</fullName>
    </submittedName>
</protein>
<feature type="transmembrane region" description="Helical" evidence="1">
    <location>
        <begin position="181"/>
        <end position="199"/>
    </location>
</feature>
<keyword evidence="1" id="KW-0472">Membrane</keyword>
<dbReference type="PANTHER" id="PTHR23028">
    <property type="entry name" value="ACETYLTRANSFERASE"/>
    <property type="match status" value="1"/>
</dbReference>
<dbReference type="InterPro" id="IPR002656">
    <property type="entry name" value="Acyl_transf_3_dom"/>
</dbReference>
<dbReference type="GO" id="GO:0016747">
    <property type="term" value="F:acyltransferase activity, transferring groups other than amino-acyl groups"/>
    <property type="evidence" value="ECO:0007669"/>
    <property type="project" value="InterPro"/>
</dbReference>
<evidence type="ECO:0000313" key="3">
    <source>
        <dbReference type="EMBL" id="RKE56550.1"/>
    </source>
</evidence>
<feature type="transmembrane region" description="Helical" evidence="1">
    <location>
        <begin position="158"/>
        <end position="174"/>
    </location>
</feature>